<evidence type="ECO:0000313" key="4">
    <source>
        <dbReference type="Proteomes" id="UP000050852"/>
    </source>
</evidence>
<comment type="caution">
    <text evidence="3">The sequence shown here is derived from an EMBL/GenBank/DDBJ whole genome shotgun (WGS) entry which is preliminary data.</text>
</comment>
<accession>A0A0R3ABU1</accession>
<dbReference type="PANTHER" id="PTHR43685">
    <property type="entry name" value="GLYCOSYLTRANSFERASE"/>
    <property type="match status" value="1"/>
</dbReference>
<dbReference type="EMBL" id="JYLN01000008">
    <property type="protein sequence ID" value="KRP70392.1"/>
    <property type="molecule type" value="Genomic_DNA"/>
</dbReference>
<sequence length="303" mass="33266">MITLVIPSYNHINYVLGCIKAALAVDLPGRKVVVIDDGSTDGSGEAIESFISSLSDSTVEFISKPNGGLVSSLNLGLAMADMEFIYLVASDDIPEPAGIKKCVDKLIASPNAKFCIGGGYAFFDELPENRAPIYGVAQDDFFSLSPDAMSRSVFLNYPSPILLQSTVFKTEALRAIGGWDPKLMLDDYPTFIKLLTHFPIRDLDFLFAPEVNVVGYRQHESNSYKNVKRQYFMVRELMEELAPDHIQRKAIGRILASYVISALKNGDFATALVMLRSSKFMHIVAAIPAAISLVGKRVARKSN</sequence>
<dbReference type="OrthoDB" id="8742915at2"/>
<name>A0A0R3ABU1_9PSED</name>
<dbReference type="Proteomes" id="UP000050852">
    <property type="component" value="Unassembled WGS sequence"/>
</dbReference>
<dbReference type="PATRIC" id="fig|1615673.3.peg.5297"/>
<evidence type="ECO:0000256" key="1">
    <source>
        <dbReference type="ARBA" id="ARBA00022519"/>
    </source>
</evidence>
<dbReference type="CDD" id="cd00761">
    <property type="entry name" value="Glyco_tranf_GTA_type"/>
    <property type="match status" value="1"/>
</dbReference>
<evidence type="ECO:0000259" key="2">
    <source>
        <dbReference type="Pfam" id="PF00535"/>
    </source>
</evidence>
<dbReference type="InterPro" id="IPR029044">
    <property type="entry name" value="Nucleotide-diphossugar_trans"/>
</dbReference>
<organism evidence="3 4">
    <name type="scientific">Pseudomonas paralactis</name>
    <dbReference type="NCBI Taxonomy" id="1615673"/>
    <lineage>
        <taxon>Bacteria</taxon>
        <taxon>Pseudomonadati</taxon>
        <taxon>Pseudomonadota</taxon>
        <taxon>Gammaproteobacteria</taxon>
        <taxon>Pseudomonadales</taxon>
        <taxon>Pseudomonadaceae</taxon>
        <taxon>Pseudomonas</taxon>
    </lineage>
</organism>
<gene>
    <name evidence="3" type="ORF">TX23_20815</name>
</gene>
<dbReference type="SUPFAM" id="SSF53448">
    <property type="entry name" value="Nucleotide-diphospho-sugar transferases"/>
    <property type="match status" value="1"/>
</dbReference>
<evidence type="ECO:0000313" key="3">
    <source>
        <dbReference type="EMBL" id="KRP70392.1"/>
    </source>
</evidence>
<feature type="domain" description="Glycosyltransferase 2-like" evidence="2">
    <location>
        <begin position="4"/>
        <end position="130"/>
    </location>
</feature>
<keyword evidence="1" id="KW-1003">Cell membrane</keyword>
<keyword evidence="1" id="KW-0472">Membrane</keyword>
<dbReference type="Pfam" id="PF00535">
    <property type="entry name" value="Glycos_transf_2"/>
    <property type="match status" value="1"/>
</dbReference>
<dbReference type="PANTHER" id="PTHR43685:SF11">
    <property type="entry name" value="GLYCOSYLTRANSFERASE TAGX-RELATED"/>
    <property type="match status" value="1"/>
</dbReference>
<dbReference type="RefSeq" id="WP_057703819.1">
    <property type="nucleotide sequence ID" value="NZ_JYLN01000008.1"/>
</dbReference>
<dbReference type="InterPro" id="IPR001173">
    <property type="entry name" value="Glyco_trans_2-like"/>
</dbReference>
<reference evidence="3 4" key="1">
    <citation type="submission" date="2015-02" db="EMBL/GenBank/DDBJ databases">
        <title>Two Pseudomonas sp. nov., isolated from raw milk.</title>
        <authorList>
            <person name="Wenning M."/>
            <person name="von Neubeck M."/>
            <person name="Huptas C."/>
            <person name="Scherer S."/>
        </authorList>
    </citation>
    <scope>NUCLEOTIDE SEQUENCE [LARGE SCALE GENOMIC DNA]</scope>
    <source>
        <strain evidence="3 4">DSM 29164</strain>
    </source>
</reference>
<keyword evidence="1" id="KW-0997">Cell inner membrane</keyword>
<proteinExistence type="predicted"/>
<dbReference type="Gene3D" id="3.90.550.10">
    <property type="entry name" value="Spore Coat Polysaccharide Biosynthesis Protein SpsA, Chain A"/>
    <property type="match status" value="1"/>
</dbReference>
<dbReference type="AlphaFoldDB" id="A0A0R3ABU1"/>
<dbReference type="InterPro" id="IPR050834">
    <property type="entry name" value="Glycosyltransf_2"/>
</dbReference>
<protein>
    <recommendedName>
        <fullName evidence="2">Glycosyltransferase 2-like domain-containing protein</fullName>
    </recommendedName>
</protein>